<dbReference type="OrthoDB" id="9763453at2"/>
<feature type="domain" description="Aminotransferase class I/classII large" evidence="7">
    <location>
        <begin position="56"/>
        <end position="405"/>
    </location>
</feature>
<dbReference type="InterPro" id="IPR015421">
    <property type="entry name" value="PyrdxlP-dep_Trfase_major"/>
</dbReference>
<dbReference type="PANTHER" id="PTHR46383">
    <property type="entry name" value="ASPARTATE AMINOTRANSFERASE"/>
    <property type="match status" value="1"/>
</dbReference>
<evidence type="ECO:0000313" key="9">
    <source>
        <dbReference type="Proteomes" id="UP000229239"/>
    </source>
</evidence>
<evidence type="ECO:0000256" key="1">
    <source>
        <dbReference type="ARBA" id="ARBA00001933"/>
    </source>
</evidence>
<evidence type="ECO:0000259" key="7">
    <source>
        <dbReference type="Pfam" id="PF00155"/>
    </source>
</evidence>
<reference evidence="9" key="1">
    <citation type="submission" date="2017-10" db="EMBL/GenBank/DDBJ databases">
        <title>Draft genome sequences of strains TRE 1, TRE 9, TRE H and TRI 7, isolated from tamarins, belonging to four potential novel Bifidobacterium species.</title>
        <authorList>
            <person name="Mattarelli P."/>
            <person name="Modesto M."/>
            <person name="Puglisi E."/>
            <person name="Morelli L."/>
            <person name="Bonetti A."/>
            <person name="Spezio C."/>
            <person name="Sandri C."/>
        </authorList>
    </citation>
    <scope>NUCLEOTIDE SEQUENCE [LARGE SCALE GENOMIC DNA]</scope>
    <source>
        <strain evidence="9">TREH</strain>
    </source>
</reference>
<keyword evidence="4 6" id="KW-0808">Transferase</keyword>
<dbReference type="Proteomes" id="UP000229239">
    <property type="component" value="Unassembled WGS sequence"/>
</dbReference>
<dbReference type="PROSITE" id="PS00105">
    <property type="entry name" value="AA_TRANSFER_CLASS_1"/>
    <property type="match status" value="1"/>
</dbReference>
<dbReference type="InterPro" id="IPR015424">
    <property type="entry name" value="PyrdxlP-dep_Trfase"/>
</dbReference>
<sequence>MKDRQHFMNQQSVIINGSISNEHLFRPEQAVIPQLGNLTASVIRAFDREVSTIPGILKLTLGEPDFATPQFITDAAVESLARHRTHYSPNAGTPGLRQAIADYLQRRRHLNFPADDIIVTEGASEAISSALTALLNSDATLVYPTPAFGLYASMAQLTGAASIPIDTTDTDFILTPEALEQALRSVQSRNTVLVLNSPNNPTGVTFTADQLRALAQVVQRYDVTVLSDEVYAEISYEARPAPSIAQFAPERTIVVDSTSKSYAMTGWRLGFLAAPHALAQQLGKVHQIHVSTAATFTMDAAQVAYEHGDESISLMVEQYRERRDYLVGALRELGFAMASPSGAFYVYVEVPAEFTGTGYDYARLLAQRARVAGIPGEAFAPGPSRHVRFSYAASLDTLHEAVDRIREFVESNPNHIPAHCTSRKTQAS</sequence>
<evidence type="ECO:0000256" key="2">
    <source>
        <dbReference type="ARBA" id="ARBA00007441"/>
    </source>
</evidence>
<evidence type="ECO:0000256" key="3">
    <source>
        <dbReference type="ARBA" id="ARBA00022576"/>
    </source>
</evidence>
<dbReference type="SUPFAM" id="SSF53383">
    <property type="entry name" value="PLP-dependent transferases"/>
    <property type="match status" value="1"/>
</dbReference>
<name>A0A2M9HIY6_9BIFI</name>
<organism evidence="8 9">
    <name type="scientific">Bifidobacterium felsineum</name>
    <dbReference type="NCBI Taxonomy" id="2045440"/>
    <lineage>
        <taxon>Bacteria</taxon>
        <taxon>Bacillati</taxon>
        <taxon>Actinomycetota</taxon>
        <taxon>Actinomycetes</taxon>
        <taxon>Bifidobacteriales</taxon>
        <taxon>Bifidobacteriaceae</taxon>
        <taxon>Bifidobacterium</taxon>
    </lineage>
</organism>
<protein>
    <recommendedName>
        <fullName evidence="6">Aminotransferase</fullName>
        <ecNumber evidence="6">2.6.1.-</ecNumber>
    </recommendedName>
</protein>
<accession>A0A2M9HIY6</accession>
<dbReference type="InterPro" id="IPR015422">
    <property type="entry name" value="PyrdxlP-dep_Trfase_small"/>
</dbReference>
<evidence type="ECO:0000256" key="5">
    <source>
        <dbReference type="ARBA" id="ARBA00022898"/>
    </source>
</evidence>
<comment type="caution">
    <text evidence="8">The sequence shown here is derived from an EMBL/GenBank/DDBJ whole genome shotgun (WGS) entry which is preliminary data.</text>
</comment>
<dbReference type="GO" id="GO:0030170">
    <property type="term" value="F:pyridoxal phosphate binding"/>
    <property type="evidence" value="ECO:0007669"/>
    <property type="project" value="InterPro"/>
</dbReference>
<dbReference type="GO" id="GO:0008483">
    <property type="term" value="F:transaminase activity"/>
    <property type="evidence" value="ECO:0007669"/>
    <property type="project" value="UniProtKB-KW"/>
</dbReference>
<dbReference type="Gene3D" id="3.40.640.10">
    <property type="entry name" value="Type I PLP-dependent aspartate aminotransferase-like (Major domain)"/>
    <property type="match status" value="1"/>
</dbReference>
<keyword evidence="5" id="KW-0663">Pyridoxal phosphate</keyword>
<dbReference type="GO" id="GO:0006520">
    <property type="term" value="P:amino acid metabolic process"/>
    <property type="evidence" value="ECO:0007669"/>
    <property type="project" value="InterPro"/>
</dbReference>
<dbReference type="CDD" id="cd00609">
    <property type="entry name" value="AAT_like"/>
    <property type="match status" value="1"/>
</dbReference>
<dbReference type="EC" id="2.6.1.-" evidence="6"/>
<keyword evidence="9" id="KW-1185">Reference proteome</keyword>
<evidence type="ECO:0000313" key="8">
    <source>
        <dbReference type="EMBL" id="PJM76780.1"/>
    </source>
</evidence>
<dbReference type="AlphaFoldDB" id="A0A2M9HIY6"/>
<keyword evidence="3 6" id="KW-0032">Aminotransferase</keyword>
<evidence type="ECO:0000256" key="6">
    <source>
        <dbReference type="RuleBase" id="RU000481"/>
    </source>
</evidence>
<dbReference type="InterPro" id="IPR004839">
    <property type="entry name" value="Aminotransferase_I/II_large"/>
</dbReference>
<dbReference type="InterPro" id="IPR004838">
    <property type="entry name" value="NHTrfase_class1_PyrdxlP-BS"/>
</dbReference>
<dbReference type="Gene3D" id="3.90.1150.10">
    <property type="entry name" value="Aspartate Aminotransferase, domain 1"/>
    <property type="match status" value="1"/>
</dbReference>
<dbReference type="Pfam" id="PF00155">
    <property type="entry name" value="Aminotran_1_2"/>
    <property type="match status" value="1"/>
</dbReference>
<evidence type="ECO:0000256" key="4">
    <source>
        <dbReference type="ARBA" id="ARBA00022679"/>
    </source>
</evidence>
<gene>
    <name evidence="8" type="ORF">CSQ86_06655</name>
</gene>
<dbReference type="InterPro" id="IPR050596">
    <property type="entry name" value="AspAT/PAT-like"/>
</dbReference>
<proteinExistence type="inferred from homology"/>
<comment type="similarity">
    <text evidence="2 6">Belongs to the class-I pyridoxal-phosphate-dependent aminotransferase family.</text>
</comment>
<comment type="cofactor">
    <cofactor evidence="1 6">
        <name>pyridoxal 5'-phosphate</name>
        <dbReference type="ChEBI" id="CHEBI:597326"/>
    </cofactor>
</comment>
<dbReference type="EMBL" id="PEBJ01000003">
    <property type="protein sequence ID" value="PJM76780.1"/>
    <property type="molecule type" value="Genomic_DNA"/>
</dbReference>